<protein>
    <submittedName>
        <fullName evidence="1">Uncharacterized protein</fullName>
    </submittedName>
</protein>
<dbReference type="Proteomes" id="UP001345963">
    <property type="component" value="Unassembled WGS sequence"/>
</dbReference>
<keyword evidence="2" id="KW-1185">Reference proteome</keyword>
<accession>A0ABU7AKC8</accession>
<sequence>MVHNIAPPGLTMCECISRYSQEIEYVSTCDGQIASICSQSWYATKWACVLERTHVLQVSARRFNFSTPKSPNLSRLICISSRERSHTVETRYLNAGQKVTKPFFSPSLPECNSTPYK</sequence>
<comment type="caution">
    <text evidence="1">The sequence shown here is derived from an EMBL/GenBank/DDBJ whole genome shotgun (WGS) entry which is preliminary data.</text>
</comment>
<evidence type="ECO:0000313" key="2">
    <source>
        <dbReference type="Proteomes" id="UP001345963"/>
    </source>
</evidence>
<dbReference type="EMBL" id="JAHUTI010020070">
    <property type="protein sequence ID" value="MED6238373.1"/>
    <property type="molecule type" value="Genomic_DNA"/>
</dbReference>
<organism evidence="1 2">
    <name type="scientific">Ataeniobius toweri</name>
    <dbReference type="NCBI Taxonomy" id="208326"/>
    <lineage>
        <taxon>Eukaryota</taxon>
        <taxon>Metazoa</taxon>
        <taxon>Chordata</taxon>
        <taxon>Craniata</taxon>
        <taxon>Vertebrata</taxon>
        <taxon>Euteleostomi</taxon>
        <taxon>Actinopterygii</taxon>
        <taxon>Neopterygii</taxon>
        <taxon>Teleostei</taxon>
        <taxon>Neoteleostei</taxon>
        <taxon>Acanthomorphata</taxon>
        <taxon>Ovalentaria</taxon>
        <taxon>Atherinomorphae</taxon>
        <taxon>Cyprinodontiformes</taxon>
        <taxon>Goodeidae</taxon>
        <taxon>Ataeniobius</taxon>
    </lineage>
</organism>
<reference evidence="1 2" key="1">
    <citation type="submission" date="2021-07" db="EMBL/GenBank/DDBJ databases">
        <authorList>
            <person name="Palmer J.M."/>
        </authorList>
    </citation>
    <scope>NUCLEOTIDE SEQUENCE [LARGE SCALE GENOMIC DNA]</scope>
    <source>
        <strain evidence="1 2">AT_MEX2019</strain>
        <tissue evidence="1">Muscle</tissue>
    </source>
</reference>
<proteinExistence type="predicted"/>
<gene>
    <name evidence="1" type="ORF">ATANTOWER_019146</name>
</gene>
<name>A0ABU7AKC8_9TELE</name>
<evidence type="ECO:0000313" key="1">
    <source>
        <dbReference type="EMBL" id="MED6238373.1"/>
    </source>
</evidence>